<sequence length="202" mass="23443">MATIDITEQALGTQSSTFKIEDLEKARTFENKHFMILSVKTNPEIGHQVFLKSVKNKKTVIIFNQNKAPFRIKLSHAIAERYRIKQEIKQTDYKGCVTEGVMQLADIIEEKIILMDYHNANKENWRDWMRVFVYEYLYDVAFNRGIRHERQRRKSKETVLSAFDIIGSDDVAELSHELGVSEARLMHAVLEVIAKRKNGGTP</sequence>
<gene>
    <name evidence="1" type="ORF">QUD52_03815</name>
</gene>
<evidence type="ECO:0000313" key="1">
    <source>
        <dbReference type="EMBL" id="MDM7546163.1"/>
    </source>
</evidence>
<protein>
    <recommendedName>
        <fullName evidence="3">Phage protein</fullName>
    </recommendedName>
</protein>
<dbReference type="RefSeq" id="WP_289448429.1">
    <property type="nucleotide sequence ID" value="NZ_JAUCAE010000004.1"/>
</dbReference>
<evidence type="ECO:0000313" key="2">
    <source>
        <dbReference type="Proteomes" id="UP001240905"/>
    </source>
</evidence>
<reference evidence="1" key="1">
    <citation type="submission" date="2023-06" db="EMBL/GenBank/DDBJ databases">
        <title>Draft Genome Sequences of lactic acid bacteria strains isolated from fermented milk products.</title>
        <authorList>
            <person name="Elcheninov A.G."/>
            <person name="Klyukina A."/>
            <person name="Zayulina K.S."/>
            <person name="Gavirova L.A."/>
            <person name="Shcherbakova P.A."/>
            <person name="Shestakov A.I."/>
            <person name="Kublanov I.V."/>
            <person name="Kochetkova T.V."/>
        </authorList>
    </citation>
    <scope>NUCLEOTIDE SEQUENCE</scope>
    <source>
        <strain evidence="1">TOM.142</strain>
    </source>
</reference>
<name>A0AAW7J394_9LACT</name>
<comment type="caution">
    <text evidence="1">The sequence shown here is derived from an EMBL/GenBank/DDBJ whole genome shotgun (WGS) entry which is preliminary data.</text>
</comment>
<evidence type="ECO:0008006" key="3">
    <source>
        <dbReference type="Google" id="ProtNLM"/>
    </source>
</evidence>
<dbReference type="AlphaFoldDB" id="A0AAW7J394"/>
<dbReference type="EMBL" id="JAUCAE010000004">
    <property type="protein sequence ID" value="MDM7546163.1"/>
    <property type="molecule type" value="Genomic_DNA"/>
</dbReference>
<dbReference type="Proteomes" id="UP001240905">
    <property type="component" value="Unassembled WGS sequence"/>
</dbReference>
<organism evidence="1 2">
    <name type="scientific">Lactococcus lactis</name>
    <dbReference type="NCBI Taxonomy" id="1358"/>
    <lineage>
        <taxon>Bacteria</taxon>
        <taxon>Bacillati</taxon>
        <taxon>Bacillota</taxon>
        <taxon>Bacilli</taxon>
        <taxon>Lactobacillales</taxon>
        <taxon>Streptococcaceae</taxon>
        <taxon>Lactococcus</taxon>
    </lineage>
</organism>
<proteinExistence type="predicted"/>
<accession>A0AAW7J394</accession>